<name>B5BT02_HYDTH</name>
<dbReference type="GO" id="GO:0051539">
    <property type="term" value="F:4 iron, 4 sulfur cluster binding"/>
    <property type="evidence" value="ECO:0007669"/>
    <property type="project" value="UniProtKB-KW"/>
</dbReference>
<keyword evidence="1" id="KW-0408">Iron</keyword>
<evidence type="ECO:0000256" key="2">
    <source>
        <dbReference type="ARBA" id="ARBA00022505"/>
    </source>
</evidence>
<keyword evidence="3" id="KW-0732">Signal</keyword>
<dbReference type="GO" id="GO:0016491">
    <property type="term" value="F:oxidoreductase activity"/>
    <property type="evidence" value="ECO:0007669"/>
    <property type="project" value="UniProtKB-KW"/>
</dbReference>
<organism evidence="5">
    <name type="scientific">Hydrogenobacter thermophilus</name>
    <dbReference type="NCBI Taxonomy" id="940"/>
    <lineage>
        <taxon>Bacteria</taxon>
        <taxon>Pseudomonadati</taxon>
        <taxon>Aquificota</taxon>
        <taxon>Aquificia</taxon>
        <taxon>Aquificales</taxon>
        <taxon>Aquificaceae</taxon>
        <taxon>Hydrogenobacter</taxon>
    </lineage>
</organism>
<evidence type="ECO:0000313" key="5">
    <source>
        <dbReference type="EMBL" id="BAG70311.1"/>
    </source>
</evidence>
<gene>
    <name evidence="5" type="primary">frdC</name>
</gene>
<dbReference type="OMA" id="CTKGITY"/>
<dbReference type="CDD" id="cd00368">
    <property type="entry name" value="Molybdopterin-Binding"/>
    <property type="match status" value="1"/>
</dbReference>
<sequence length="522" mass="60104">MKSTNLPLTVKEFDEALCGRCAGCGCSCGYILYCKDGIIADLYGHPADPNGVGSLCTKGITYIQATDTNPLRLKEAYLKEGESYREVSLEQALAVAKEKTRNRRIAFLLDRWTGLEEYVLASSITELVFTDAPYLPFKASSVKPQDWKDRRFILSVEADPVFSEVMSTRWIVDAVEKGAYLYALSSRYSTLCAKAKESHLMPPYLSLELLNRVLNPEEEDPKASFIKRSLKLIKPSLVLIGSCLLSSPFREHIITFLKEARRKFGIDYSIVGDVMPFPSKSLKEINQEEFDVLIVFGNILRFLKDEELESLRSKFVIHFTMFPNFTSHHAHLIIPVKNFTEREFINYRHGFGFLSYSPKSLSREKYIHPYEFLSQVFGLKVDLKEFLLNYGVDYQELKEVGQADLKLPTVEAYNPHPYEELKKSIYIYTDNTLVEELGHWYTWTHDMEKYQMAYMNERTAKELGIKDSLNLRGYQFKVIITPNIADGVIFIPSSYEEHQPFHPGISVGRFLKEPYNRFEVIK</sequence>
<dbReference type="InterPro" id="IPR009010">
    <property type="entry name" value="Asp_de-COase-like_dom_sf"/>
</dbReference>
<keyword evidence="1" id="KW-0004">4Fe-4S</keyword>
<keyword evidence="4" id="KW-0560">Oxidoreductase</keyword>
<dbReference type="AlphaFoldDB" id="B5BT02"/>
<dbReference type="PANTHER" id="PTHR43742:SF9">
    <property type="entry name" value="TETRATHIONATE REDUCTASE SUBUNIT A"/>
    <property type="match status" value="1"/>
</dbReference>
<dbReference type="CDD" id="cd02775">
    <property type="entry name" value="MopB_CT"/>
    <property type="match status" value="1"/>
</dbReference>
<keyword evidence="1" id="KW-0479">Metal-binding</keyword>
<keyword evidence="2" id="KW-0500">Molybdenum</keyword>
<evidence type="ECO:0000256" key="4">
    <source>
        <dbReference type="ARBA" id="ARBA00023002"/>
    </source>
</evidence>
<keyword evidence="1" id="KW-0411">Iron-sulfur</keyword>
<evidence type="ECO:0000256" key="3">
    <source>
        <dbReference type="ARBA" id="ARBA00022729"/>
    </source>
</evidence>
<dbReference type="Gene3D" id="3.30.200.210">
    <property type="match status" value="1"/>
</dbReference>
<proteinExistence type="predicted"/>
<reference evidence="5" key="1">
    <citation type="journal article" date="2008" name="J. Bacteriol.">
        <title>A soluble NADH-dependent fumarate reductase in the reductive tricarboxylic acid cycle of Hydrogenobacter thermophilus TK-6.</title>
        <authorList>
            <person name="Miura A."/>
            <person name="Kameya M."/>
            <person name="Arai H."/>
            <person name="Ishii M."/>
            <person name="Igarashi Y."/>
        </authorList>
    </citation>
    <scope>NUCLEOTIDE SEQUENCE</scope>
    <source>
        <strain evidence="5">TK-6</strain>
    </source>
</reference>
<dbReference type="EMBL" id="AB437313">
    <property type="protein sequence ID" value="BAG70311.1"/>
    <property type="molecule type" value="Genomic_DNA"/>
</dbReference>
<protein>
    <submittedName>
        <fullName evidence="5">Fumarate reductase, C subunit</fullName>
    </submittedName>
</protein>
<dbReference type="InterPro" id="IPR050612">
    <property type="entry name" value="Prok_Mopterin_Oxidored"/>
</dbReference>
<dbReference type="PANTHER" id="PTHR43742">
    <property type="entry name" value="TRIMETHYLAMINE-N-OXIDE REDUCTASE"/>
    <property type="match status" value="1"/>
</dbReference>
<accession>B5BT02</accession>
<dbReference type="SUPFAM" id="SSF53706">
    <property type="entry name" value="Formate dehydrogenase/DMSO reductase, domains 1-3"/>
    <property type="match status" value="1"/>
</dbReference>
<dbReference type="SUPFAM" id="SSF50692">
    <property type="entry name" value="ADC-like"/>
    <property type="match status" value="1"/>
</dbReference>
<evidence type="ECO:0000256" key="1">
    <source>
        <dbReference type="ARBA" id="ARBA00022485"/>
    </source>
</evidence>